<proteinExistence type="predicted"/>
<feature type="compositionally biased region" description="Polar residues" evidence="1">
    <location>
        <begin position="102"/>
        <end position="111"/>
    </location>
</feature>
<evidence type="ECO:0000256" key="2">
    <source>
        <dbReference type="SAM" id="SignalP"/>
    </source>
</evidence>
<accession>A0A849I5Y4</accession>
<keyword evidence="4" id="KW-1185">Reference proteome</keyword>
<comment type="caution">
    <text evidence="3">The sequence shown here is derived from an EMBL/GenBank/DDBJ whole genome shotgun (WGS) entry which is preliminary data.</text>
</comment>
<evidence type="ECO:0008006" key="5">
    <source>
        <dbReference type="Google" id="ProtNLM"/>
    </source>
</evidence>
<evidence type="ECO:0000313" key="3">
    <source>
        <dbReference type="EMBL" id="NNM71510.1"/>
    </source>
</evidence>
<name>A0A849I5Y4_9HYPH</name>
<dbReference type="RefSeq" id="WP_171216963.1">
    <property type="nucleotide sequence ID" value="NZ_JABEPP010000001.1"/>
</dbReference>
<feature type="chain" id="PRO_5032575097" description="Large exoprotein involved in heme utilization or adhesion" evidence="2">
    <location>
        <begin position="23"/>
        <end position="121"/>
    </location>
</feature>
<evidence type="ECO:0000313" key="4">
    <source>
        <dbReference type="Proteomes" id="UP000564885"/>
    </source>
</evidence>
<keyword evidence="2" id="KW-0732">Signal</keyword>
<organism evidence="3 4">
    <name type="scientific">Enterovirga aerilata</name>
    <dbReference type="NCBI Taxonomy" id="2730920"/>
    <lineage>
        <taxon>Bacteria</taxon>
        <taxon>Pseudomonadati</taxon>
        <taxon>Pseudomonadota</taxon>
        <taxon>Alphaproteobacteria</taxon>
        <taxon>Hyphomicrobiales</taxon>
        <taxon>Methylobacteriaceae</taxon>
        <taxon>Enterovirga</taxon>
    </lineage>
</organism>
<protein>
    <recommendedName>
        <fullName evidence="5">Large exoprotein involved in heme utilization or adhesion</fullName>
    </recommendedName>
</protein>
<dbReference type="EMBL" id="JABEPP010000001">
    <property type="protein sequence ID" value="NNM71510.1"/>
    <property type="molecule type" value="Genomic_DNA"/>
</dbReference>
<dbReference type="AlphaFoldDB" id="A0A849I5Y4"/>
<feature type="signal peptide" evidence="2">
    <location>
        <begin position="1"/>
        <end position="22"/>
    </location>
</feature>
<sequence>MRLAVTLALAIGAAAISGAAQAQKGDNRFDGQWSVEVITRQGNCDRAYRYPIVVQNGAIRYGGTEAFSASGSVSQSGAVKGTISRGEQRAQVTGRVSGASGSGTWQTTTGCSGVWNAEKRG</sequence>
<gene>
    <name evidence="3" type="ORF">HJG44_03740</name>
</gene>
<evidence type="ECO:0000256" key="1">
    <source>
        <dbReference type="SAM" id="MobiDB-lite"/>
    </source>
</evidence>
<feature type="region of interest" description="Disordered" evidence="1">
    <location>
        <begin position="80"/>
        <end position="121"/>
    </location>
</feature>
<dbReference type="Proteomes" id="UP000564885">
    <property type="component" value="Unassembled WGS sequence"/>
</dbReference>
<reference evidence="3 4" key="1">
    <citation type="submission" date="2020-04" db="EMBL/GenBank/DDBJ databases">
        <title>Enterovirga sp. isolate from soil.</title>
        <authorList>
            <person name="Chea S."/>
            <person name="Kim D.-U."/>
        </authorList>
    </citation>
    <scope>NUCLEOTIDE SEQUENCE [LARGE SCALE GENOMIC DNA]</scope>
    <source>
        <strain evidence="3 4">DB1703</strain>
    </source>
</reference>